<dbReference type="GO" id="GO:0009851">
    <property type="term" value="P:auxin biosynthetic process"/>
    <property type="evidence" value="ECO:0007669"/>
    <property type="project" value="UniProtKB-KW"/>
</dbReference>
<dbReference type="Pfam" id="PF05142">
    <property type="entry name" value="DUF702"/>
    <property type="match status" value="1"/>
</dbReference>
<dbReference type="GO" id="GO:0009734">
    <property type="term" value="P:auxin-activated signaling pathway"/>
    <property type="evidence" value="ECO:0007669"/>
    <property type="project" value="UniProtKB-KW"/>
</dbReference>
<evidence type="ECO:0000256" key="2">
    <source>
        <dbReference type="ARBA" id="ARBA00006911"/>
    </source>
</evidence>
<dbReference type="GO" id="GO:0005634">
    <property type="term" value="C:nucleus"/>
    <property type="evidence" value="ECO:0007669"/>
    <property type="project" value="UniProtKB-SubCell"/>
</dbReference>
<evidence type="ECO:0008006" key="14">
    <source>
        <dbReference type="Google" id="ProtNLM"/>
    </source>
</evidence>
<keyword evidence="10" id="KW-0927">Auxin signaling pathway</keyword>
<evidence type="ECO:0000256" key="6">
    <source>
        <dbReference type="ARBA" id="ARBA00023070"/>
    </source>
</evidence>
<dbReference type="GO" id="GO:0046872">
    <property type="term" value="F:metal ion binding"/>
    <property type="evidence" value="ECO:0007669"/>
    <property type="project" value="UniProtKB-KW"/>
</dbReference>
<dbReference type="Proteomes" id="UP001293593">
    <property type="component" value="Unassembled WGS sequence"/>
</dbReference>
<evidence type="ECO:0000313" key="13">
    <source>
        <dbReference type="Proteomes" id="UP001293593"/>
    </source>
</evidence>
<dbReference type="PANTHER" id="PTHR31604">
    <property type="entry name" value="PROTEIN LATERAL ROOT PRIMORDIUM 1"/>
    <property type="match status" value="1"/>
</dbReference>
<keyword evidence="9" id="KW-0539">Nucleus</keyword>
<evidence type="ECO:0000256" key="10">
    <source>
        <dbReference type="ARBA" id="ARBA00023294"/>
    </source>
</evidence>
<dbReference type="InterPro" id="IPR007818">
    <property type="entry name" value="SHI"/>
</dbReference>
<dbReference type="GO" id="GO:0003677">
    <property type="term" value="F:DNA binding"/>
    <property type="evidence" value="ECO:0007669"/>
    <property type="project" value="UniProtKB-KW"/>
</dbReference>
<organism evidence="12 13">
    <name type="scientific">Acacia crassicarpa</name>
    <name type="common">northern wattle</name>
    <dbReference type="NCBI Taxonomy" id="499986"/>
    <lineage>
        <taxon>Eukaryota</taxon>
        <taxon>Viridiplantae</taxon>
        <taxon>Streptophyta</taxon>
        <taxon>Embryophyta</taxon>
        <taxon>Tracheophyta</taxon>
        <taxon>Spermatophyta</taxon>
        <taxon>Magnoliopsida</taxon>
        <taxon>eudicotyledons</taxon>
        <taxon>Gunneridae</taxon>
        <taxon>Pentapetalae</taxon>
        <taxon>rosids</taxon>
        <taxon>fabids</taxon>
        <taxon>Fabales</taxon>
        <taxon>Fabaceae</taxon>
        <taxon>Caesalpinioideae</taxon>
        <taxon>mimosoid clade</taxon>
        <taxon>Acacieae</taxon>
        <taxon>Acacia</taxon>
    </lineage>
</organism>
<dbReference type="GO" id="GO:0003700">
    <property type="term" value="F:DNA-binding transcription factor activity"/>
    <property type="evidence" value="ECO:0007669"/>
    <property type="project" value="InterPro"/>
</dbReference>
<dbReference type="PANTHER" id="PTHR31604:SF2">
    <property type="entry name" value="PROTEIN SHI RELATED SEQUENCE 7"/>
    <property type="match status" value="1"/>
</dbReference>
<comment type="subcellular location">
    <subcellularLocation>
        <location evidence="1">Nucleus</location>
    </subcellularLocation>
</comment>
<dbReference type="NCBIfam" id="TIGR01624">
    <property type="entry name" value="LRP1_Cterm"/>
    <property type="match status" value="1"/>
</dbReference>
<keyword evidence="7" id="KW-0238">DNA-binding</keyword>
<name>A0AAE1JQ56_9FABA</name>
<feature type="region of interest" description="Disordered" evidence="11">
    <location>
        <begin position="1"/>
        <end position="23"/>
    </location>
</feature>
<dbReference type="GO" id="GO:0045893">
    <property type="term" value="P:positive regulation of DNA-templated transcription"/>
    <property type="evidence" value="ECO:0007669"/>
    <property type="project" value="TreeGrafter"/>
</dbReference>
<evidence type="ECO:0000256" key="5">
    <source>
        <dbReference type="ARBA" id="ARBA00022833"/>
    </source>
</evidence>
<comment type="caution">
    <text evidence="12">The sequence shown here is derived from an EMBL/GenBank/DDBJ whole genome shotgun (WGS) entry which is preliminary data.</text>
</comment>
<comment type="similarity">
    <text evidence="2">Belongs to the SHI protein family.</text>
</comment>
<dbReference type="InterPro" id="IPR006511">
    <property type="entry name" value="SHI_C"/>
</dbReference>
<evidence type="ECO:0000256" key="8">
    <source>
        <dbReference type="ARBA" id="ARBA00023159"/>
    </source>
</evidence>
<keyword evidence="8" id="KW-0010">Activator</keyword>
<evidence type="ECO:0000313" key="12">
    <source>
        <dbReference type="EMBL" id="KAK4274815.1"/>
    </source>
</evidence>
<keyword evidence="13" id="KW-1185">Reference proteome</keyword>
<protein>
    <recommendedName>
        <fullName evidence="14">Protein SHI RELATED SEQUENCE 1-like</fullName>
    </recommendedName>
</protein>
<dbReference type="NCBIfam" id="TIGR01623">
    <property type="entry name" value="put_zinc_LRP1"/>
    <property type="match status" value="1"/>
</dbReference>
<evidence type="ECO:0000256" key="11">
    <source>
        <dbReference type="SAM" id="MobiDB-lite"/>
    </source>
</evidence>
<accession>A0AAE1JQ56</accession>
<sequence>MAEWFSLGAKQQGPQQTRVEKGKEDNSNCLFLLSEKEIYNTNNNNKGFEIWTESYQHHHSNQSFSNCFSLGVGPSCGNLFDESTRFGLTVMRSGGALGGGGMNCQDCGNQAKKDCAHLRCRTCCRSRGFPCQTHVKSTWVPAARRREREQQHQQLQQRQLHGDTSKRHRETHGAAATQLARIPSPITSTGLELRQFPHELNSPAEFQCVRVNSVDTPEEQYAYQTAVSIGGHVFKGILYDQGPDAPYNAGGDRSSSAAADADNQNLNLITASTTSAPPASANPFDPSSIYPNIPLNTFMAGTQFFPPPRS</sequence>
<keyword evidence="4" id="KW-0479">Metal-binding</keyword>
<dbReference type="AlphaFoldDB" id="A0AAE1JQ56"/>
<evidence type="ECO:0000256" key="7">
    <source>
        <dbReference type="ARBA" id="ARBA00023125"/>
    </source>
</evidence>
<keyword evidence="3" id="KW-0217">Developmental protein</keyword>
<keyword evidence="5" id="KW-0862">Zinc</keyword>
<keyword evidence="6" id="KW-0073">Auxin biosynthesis</keyword>
<dbReference type="InterPro" id="IPR006510">
    <property type="entry name" value="Znf_LRP1"/>
</dbReference>
<proteinExistence type="inferred from homology"/>
<gene>
    <name evidence="12" type="ORF">QN277_017987</name>
</gene>
<evidence type="ECO:0000256" key="4">
    <source>
        <dbReference type="ARBA" id="ARBA00022723"/>
    </source>
</evidence>
<evidence type="ECO:0000256" key="9">
    <source>
        <dbReference type="ARBA" id="ARBA00023242"/>
    </source>
</evidence>
<feature type="region of interest" description="Disordered" evidence="11">
    <location>
        <begin position="144"/>
        <end position="183"/>
    </location>
</feature>
<reference evidence="12" key="1">
    <citation type="submission" date="2023-10" db="EMBL/GenBank/DDBJ databases">
        <title>Chromosome-level genome of the transformable northern wattle, Acacia crassicarpa.</title>
        <authorList>
            <person name="Massaro I."/>
            <person name="Sinha N.R."/>
            <person name="Poethig S."/>
            <person name="Leichty A.R."/>
        </authorList>
    </citation>
    <scope>NUCLEOTIDE SEQUENCE</scope>
    <source>
        <strain evidence="12">Acra3RX</strain>
        <tissue evidence="12">Leaf</tissue>
    </source>
</reference>
<dbReference type="EMBL" id="JAWXYG010000004">
    <property type="protein sequence ID" value="KAK4274815.1"/>
    <property type="molecule type" value="Genomic_DNA"/>
</dbReference>
<evidence type="ECO:0000256" key="3">
    <source>
        <dbReference type="ARBA" id="ARBA00022473"/>
    </source>
</evidence>
<evidence type="ECO:0000256" key="1">
    <source>
        <dbReference type="ARBA" id="ARBA00004123"/>
    </source>
</evidence>